<evidence type="ECO:0000313" key="2">
    <source>
        <dbReference type="Proteomes" id="UP000792457"/>
    </source>
</evidence>
<protein>
    <submittedName>
        <fullName evidence="1">Uncharacterized protein</fullName>
    </submittedName>
</protein>
<dbReference type="OrthoDB" id="616263at2759"/>
<evidence type="ECO:0000313" key="1">
    <source>
        <dbReference type="EMBL" id="KAG8233448.1"/>
    </source>
</evidence>
<dbReference type="EMBL" id="KZ308718">
    <property type="protein sequence ID" value="KAG8233448.1"/>
    <property type="molecule type" value="Genomic_DNA"/>
</dbReference>
<dbReference type="Proteomes" id="UP000792457">
    <property type="component" value="Unassembled WGS sequence"/>
</dbReference>
<proteinExistence type="predicted"/>
<keyword evidence="2" id="KW-1185">Reference proteome</keyword>
<organism evidence="1 2">
    <name type="scientific">Ladona fulva</name>
    <name type="common">Scarce chaser dragonfly</name>
    <name type="synonym">Libellula fulva</name>
    <dbReference type="NCBI Taxonomy" id="123851"/>
    <lineage>
        <taxon>Eukaryota</taxon>
        <taxon>Metazoa</taxon>
        <taxon>Ecdysozoa</taxon>
        <taxon>Arthropoda</taxon>
        <taxon>Hexapoda</taxon>
        <taxon>Insecta</taxon>
        <taxon>Pterygota</taxon>
        <taxon>Palaeoptera</taxon>
        <taxon>Odonata</taxon>
        <taxon>Epiprocta</taxon>
        <taxon>Anisoptera</taxon>
        <taxon>Libelluloidea</taxon>
        <taxon>Libellulidae</taxon>
        <taxon>Ladona</taxon>
    </lineage>
</organism>
<name>A0A8K0P5Y0_LADFU</name>
<comment type="caution">
    <text evidence="1">The sequence shown here is derived from an EMBL/GenBank/DDBJ whole genome shotgun (WGS) entry which is preliminary data.</text>
</comment>
<gene>
    <name evidence="1" type="ORF">J437_LFUL010559</name>
</gene>
<dbReference type="AlphaFoldDB" id="A0A8K0P5Y0"/>
<accession>A0A8K0P5Y0</accession>
<sequence>MEVCRMEVLCGGWISTARIVVGMVPSCPTSSIRSWRGWGRVRRRWRSTPIISIVFSCWACIDDNTFELKCLELKSPTGLSTIPSSPLQGLLENTWKKFSDGEEIKWIVEKWLREVEHEVFDTGIQNLVPHLQKCNDLNGWLNEAVEKKYDITEEN</sequence>
<reference evidence="1" key="1">
    <citation type="submission" date="2013-04" db="EMBL/GenBank/DDBJ databases">
        <authorList>
            <person name="Qu J."/>
            <person name="Murali S.C."/>
            <person name="Bandaranaike D."/>
            <person name="Bellair M."/>
            <person name="Blankenburg K."/>
            <person name="Chao H."/>
            <person name="Dinh H."/>
            <person name="Doddapaneni H."/>
            <person name="Downs B."/>
            <person name="Dugan-Rocha S."/>
            <person name="Elkadiri S."/>
            <person name="Gnanaolivu R.D."/>
            <person name="Hernandez B."/>
            <person name="Javaid M."/>
            <person name="Jayaseelan J.C."/>
            <person name="Lee S."/>
            <person name="Li M."/>
            <person name="Ming W."/>
            <person name="Munidasa M."/>
            <person name="Muniz J."/>
            <person name="Nguyen L."/>
            <person name="Ongeri F."/>
            <person name="Osuji N."/>
            <person name="Pu L.-L."/>
            <person name="Puazo M."/>
            <person name="Qu C."/>
            <person name="Quiroz J."/>
            <person name="Raj R."/>
            <person name="Weissenberger G."/>
            <person name="Xin Y."/>
            <person name="Zou X."/>
            <person name="Han Y."/>
            <person name="Richards S."/>
            <person name="Worley K."/>
            <person name="Muzny D."/>
            <person name="Gibbs R."/>
        </authorList>
    </citation>
    <scope>NUCLEOTIDE SEQUENCE</scope>
    <source>
        <strain evidence="1">Sampled in the wild</strain>
    </source>
</reference>
<reference evidence="1" key="2">
    <citation type="submission" date="2017-10" db="EMBL/GenBank/DDBJ databases">
        <title>Ladona fulva Genome sequencing and assembly.</title>
        <authorList>
            <person name="Murali S."/>
            <person name="Richards S."/>
            <person name="Bandaranaike D."/>
            <person name="Bellair M."/>
            <person name="Blankenburg K."/>
            <person name="Chao H."/>
            <person name="Dinh H."/>
            <person name="Doddapaneni H."/>
            <person name="Dugan-Rocha S."/>
            <person name="Elkadiri S."/>
            <person name="Gnanaolivu R."/>
            <person name="Hernandez B."/>
            <person name="Skinner E."/>
            <person name="Javaid M."/>
            <person name="Lee S."/>
            <person name="Li M."/>
            <person name="Ming W."/>
            <person name="Munidasa M."/>
            <person name="Muniz J."/>
            <person name="Nguyen L."/>
            <person name="Hughes D."/>
            <person name="Osuji N."/>
            <person name="Pu L.-L."/>
            <person name="Puazo M."/>
            <person name="Qu C."/>
            <person name="Quiroz J."/>
            <person name="Raj R."/>
            <person name="Weissenberger G."/>
            <person name="Xin Y."/>
            <person name="Zou X."/>
            <person name="Han Y."/>
            <person name="Worley K."/>
            <person name="Muzny D."/>
            <person name="Gibbs R."/>
        </authorList>
    </citation>
    <scope>NUCLEOTIDE SEQUENCE</scope>
    <source>
        <strain evidence="1">Sampled in the wild</strain>
    </source>
</reference>